<comment type="cofactor">
    <cofactor evidence="2 17 20">
        <name>Mg(2+)</name>
        <dbReference type="ChEBI" id="CHEBI:18420"/>
    </cofactor>
</comment>
<evidence type="ECO:0000256" key="14">
    <source>
        <dbReference type="ARBA" id="ARBA00022777"/>
    </source>
</evidence>
<evidence type="ECO:0000256" key="1">
    <source>
        <dbReference type="ARBA" id="ARBA00000683"/>
    </source>
</evidence>
<feature type="domain" description="PEP-utilising enzyme mobile" evidence="22">
    <location>
        <begin position="178"/>
        <end position="247"/>
    </location>
</feature>
<dbReference type="AlphaFoldDB" id="A0A9W6UK29"/>
<feature type="active site" description="Proton donor" evidence="18">
    <location>
        <position position="509"/>
    </location>
</feature>
<evidence type="ECO:0000256" key="21">
    <source>
        <dbReference type="SAM" id="MobiDB-lite"/>
    </source>
</evidence>
<sequence>MSQSTPEATVQAEETAVSQTHPEPAEGETQTITGTPGSPGSAVAPVAVLAAPPALPEQRPEVTDTAAETDRAHAALEQVAVGLETRAAGSGPEAAAVLGAQALMARDPQLGTNIAKEIGEGVPAAWAVHSAVAGYQDLLRAAGGYLAERAADLADIRDRTVAVLLGVPMPGLPDPGHPYVLVADDLAPADTAQLDPAKVLAIVTRRGGPTSHTVILARSLGIPAVIACGRAGELTDGVEVAVDGDRGEVVLNPTATQVAAAVERAERRQKILAHSSGAGRTEDGVAVKLLLNVGAEDPGESAAHDCEGVGLLRTEFLFLDRDTEPTPDEQYESYARLFRAFGDRIITVRTLDAGSDKPLAFVAQGEEPNPALGVRGFRTARALPGLLERQLAAIARAASDTGAHVRVMAPMISTPAEAAEFAELARAAGLAEVGVMIEVPGAALLARQVLDRVDFVSIGTNDLAQYTLATDRMLDSLPDLLDPWQPGLLRLIQEVGTAGVATDKPVGVCGEAAADPLLALVLVGLGVSSLSMSAPSLAAVRYALARHTLADCRDLAELALAAAGPAQARDAVRGAADDEVAGL</sequence>
<dbReference type="SUPFAM" id="SSF47831">
    <property type="entry name" value="Enzyme I of the PEP:sugar phosphotransferase system HPr-binding (sub)domain"/>
    <property type="match status" value="1"/>
</dbReference>
<comment type="function">
    <text evidence="3 17">General (non sugar-specific) component of the phosphoenolpyruvate-dependent sugar phosphotransferase system (sugar PTS). This major carbohydrate active-transport system catalyzes the phosphorylation of incoming sugar substrates concomitantly with their translocation across the cell membrane. Enzyme I transfers the phosphoryl group from phosphoenolpyruvate (PEP) to the phosphoryl carrier protein (HPr).</text>
</comment>
<dbReference type="PROSITE" id="PS00742">
    <property type="entry name" value="PEP_ENZYMES_2"/>
    <property type="match status" value="1"/>
</dbReference>
<keyword evidence="15 17" id="KW-0460">Magnesium</keyword>
<evidence type="ECO:0000256" key="11">
    <source>
        <dbReference type="ARBA" id="ARBA00022679"/>
    </source>
</evidence>
<dbReference type="GO" id="GO:0046872">
    <property type="term" value="F:metal ion binding"/>
    <property type="evidence" value="ECO:0007669"/>
    <property type="project" value="UniProtKB-KW"/>
</dbReference>
<keyword evidence="13 17" id="KW-0479">Metal-binding</keyword>
<evidence type="ECO:0000256" key="18">
    <source>
        <dbReference type="PIRSR" id="PIRSR000732-1"/>
    </source>
</evidence>
<dbReference type="Proteomes" id="UP001165092">
    <property type="component" value="Unassembled WGS sequence"/>
</dbReference>
<feature type="binding site" evidence="19">
    <location>
        <position position="349"/>
    </location>
    <ligand>
        <name>phosphoenolpyruvate</name>
        <dbReference type="ChEBI" id="CHEBI:58702"/>
    </ligand>
</feature>
<reference evidence="25" key="1">
    <citation type="submission" date="2023-02" db="EMBL/GenBank/DDBJ databases">
        <title>Nocardiopsis ansamitocini NBRC 112285.</title>
        <authorList>
            <person name="Ichikawa N."/>
            <person name="Sato H."/>
            <person name="Tonouchi N."/>
        </authorList>
    </citation>
    <scope>NUCLEOTIDE SEQUENCE</scope>
    <source>
        <strain evidence="25">NBRC 112285</strain>
    </source>
</reference>
<evidence type="ECO:0000256" key="5">
    <source>
        <dbReference type="ARBA" id="ARBA00007837"/>
    </source>
</evidence>
<dbReference type="Pfam" id="PF05524">
    <property type="entry name" value="PEP-utilisers_N"/>
    <property type="match status" value="1"/>
</dbReference>
<feature type="binding site" evidence="19">
    <location>
        <position position="472"/>
    </location>
    <ligand>
        <name>phosphoenolpyruvate</name>
        <dbReference type="ChEBI" id="CHEBI:58702"/>
    </ligand>
</feature>
<evidence type="ECO:0000256" key="20">
    <source>
        <dbReference type="PIRSR" id="PIRSR000732-3"/>
    </source>
</evidence>
<evidence type="ECO:0000256" key="10">
    <source>
        <dbReference type="ARBA" id="ARBA00022597"/>
    </source>
</evidence>
<organism evidence="25 26">
    <name type="scientific">Nocardiopsis ansamitocini</name>
    <dbReference type="NCBI Taxonomy" id="1670832"/>
    <lineage>
        <taxon>Bacteria</taxon>
        <taxon>Bacillati</taxon>
        <taxon>Actinomycetota</taxon>
        <taxon>Actinomycetes</taxon>
        <taxon>Streptosporangiales</taxon>
        <taxon>Nocardiopsidaceae</taxon>
        <taxon>Nocardiopsis</taxon>
    </lineage>
</organism>
<evidence type="ECO:0000313" key="25">
    <source>
        <dbReference type="EMBL" id="GLU49128.1"/>
    </source>
</evidence>
<evidence type="ECO:0000256" key="7">
    <source>
        <dbReference type="ARBA" id="ARBA00016544"/>
    </source>
</evidence>
<dbReference type="NCBIfam" id="TIGR01417">
    <property type="entry name" value="PTS_I_fam"/>
    <property type="match status" value="1"/>
</dbReference>
<evidence type="ECO:0000256" key="16">
    <source>
        <dbReference type="ARBA" id="ARBA00033235"/>
    </source>
</evidence>
<keyword evidence="14 17" id="KW-0418">Kinase</keyword>
<evidence type="ECO:0000256" key="13">
    <source>
        <dbReference type="ARBA" id="ARBA00022723"/>
    </source>
</evidence>
<comment type="similarity">
    <text evidence="5 17">Belongs to the PEP-utilizing enzyme family.</text>
</comment>
<dbReference type="InterPro" id="IPR023151">
    <property type="entry name" value="PEP_util_CS"/>
</dbReference>
<accession>A0A9W6UK29</accession>
<dbReference type="InterPro" id="IPR000121">
    <property type="entry name" value="PEP_util_C"/>
</dbReference>
<comment type="subcellular location">
    <subcellularLocation>
        <location evidence="4 17">Cytoplasm</location>
    </subcellularLocation>
</comment>
<feature type="binding site" evidence="20">
    <location>
        <position position="438"/>
    </location>
    <ligand>
        <name>Mg(2+)</name>
        <dbReference type="ChEBI" id="CHEBI:18420"/>
    </ligand>
</feature>
<dbReference type="SUPFAM" id="SSF51621">
    <property type="entry name" value="Phosphoenolpyruvate/pyruvate domain"/>
    <property type="match status" value="1"/>
</dbReference>
<evidence type="ECO:0000259" key="23">
    <source>
        <dbReference type="Pfam" id="PF02896"/>
    </source>
</evidence>
<dbReference type="Gene3D" id="1.10.274.10">
    <property type="entry name" value="PtsI, HPr-binding domain"/>
    <property type="match status" value="1"/>
</dbReference>
<feature type="binding site" evidence="19">
    <location>
        <position position="313"/>
    </location>
    <ligand>
        <name>phosphoenolpyruvate</name>
        <dbReference type="ChEBI" id="CHEBI:58702"/>
    </ligand>
</feature>
<dbReference type="GO" id="GO:0005737">
    <property type="term" value="C:cytoplasm"/>
    <property type="evidence" value="ECO:0007669"/>
    <property type="project" value="UniProtKB-SubCell"/>
</dbReference>
<dbReference type="InterPro" id="IPR036637">
    <property type="entry name" value="Phosphohistidine_dom_sf"/>
</dbReference>
<dbReference type="InterPro" id="IPR040442">
    <property type="entry name" value="Pyrv_kinase-like_dom_sf"/>
</dbReference>
<dbReference type="SUPFAM" id="SSF52009">
    <property type="entry name" value="Phosphohistidine domain"/>
    <property type="match status" value="1"/>
</dbReference>
<feature type="binding site" evidence="19">
    <location>
        <begin position="461"/>
        <end position="462"/>
    </location>
    <ligand>
        <name>phosphoenolpyruvate</name>
        <dbReference type="ChEBI" id="CHEBI:58702"/>
    </ligand>
</feature>
<dbReference type="InterPro" id="IPR050499">
    <property type="entry name" value="PEP-utilizing_PTS_enzyme"/>
</dbReference>
<evidence type="ECO:0000256" key="9">
    <source>
        <dbReference type="ARBA" id="ARBA00022490"/>
    </source>
</evidence>
<dbReference type="InterPro" id="IPR015813">
    <property type="entry name" value="Pyrv/PenolPyrv_kinase-like_dom"/>
</dbReference>
<evidence type="ECO:0000259" key="24">
    <source>
        <dbReference type="Pfam" id="PF05524"/>
    </source>
</evidence>
<evidence type="ECO:0000256" key="6">
    <source>
        <dbReference type="ARBA" id="ARBA00012232"/>
    </source>
</evidence>
<dbReference type="InterPro" id="IPR018274">
    <property type="entry name" value="PEP_util_AS"/>
</dbReference>
<gene>
    <name evidence="25" type="primary">ptsI</name>
    <name evidence="25" type="ORF">Nans01_34790</name>
</gene>
<comment type="caution">
    <text evidence="25">The sequence shown here is derived from an EMBL/GenBank/DDBJ whole genome shotgun (WGS) entry which is preliminary data.</text>
</comment>
<feature type="region of interest" description="Disordered" evidence="21">
    <location>
        <begin position="1"/>
        <end position="44"/>
    </location>
</feature>
<evidence type="ECO:0000256" key="12">
    <source>
        <dbReference type="ARBA" id="ARBA00022683"/>
    </source>
</evidence>
<comment type="catalytic activity">
    <reaction evidence="1 17">
        <text>L-histidyl-[protein] + phosphoenolpyruvate = N(pros)-phospho-L-histidyl-[protein] + pyruvate</text>
        <dbReference type="Rhea" id="RHEA:23880"/>
        <dbReference type="Rhea" id="RHEA-COMP:9745"/>
        <dbReference type="Rhea" id="RHEA-COMP:9746"/>
        <dbReference type="ChEBI" id="CHEBI:15361"/>
        <dbReference type="ChEBI" id="CHEBI:29979"/>
        <dbReference type="ChEBI" id="CHEBI:58702"/>
        <dbReference type="ChEBI" id="CHEBI:64837"/>
        <dbReference type="EC" id="2.7.3.9"/>
    </reaction>
</comment>
<keyword evidence="10 17" id="KW-0762">Sugar transport</keyword>
<evidence type="ECO:0000256" key="4">
    <source>
        <dbReference type="ARBA" id="ARBA00004496"/>
    </source>
</evidence>
<keyword evidence="8 17" id="KW-0813">Transport</keyword>
<dbReference type="InterPro" id="IPR008279">
    <property type="entry name" value="PEP-util_enz_mobile_dom"/>
</dbReference>
<name>A0A9W6UK29_9ACTN</name>
<feature type="domain" description="PEP-utilising enzyme C-terminal" evidence="23">
    <location>
        <begin position="280"/>
        <end position="547"/>
    </location>
</feature>
<evidence type="ECO:0000256" key="2">
    <source>
        <dbReference type="ARBA" id="ARBA00001946"/>
    </source>
</evidence>
<dbReference type="EC" id="2.7.3.9" evidence="6 17"/>
<dbReference type="EMBL" id="BSQG01000006">
    <property type="protein sequence ID" value="GLU49128.1"/>
    <property type="molecule type" value="Genomic_DNA"/>
</dbReference>
<feature type="domain" description="Phosphotransferase system enzyme I N-terminal" evidence="24">
    <location>
        <begin position="33"/>
        <end position="149"/>
    </location>
</feature>
<dbReference type="InterPro" id="IPR006318">
    <property type="entry name" value="PTS_EI-like"/>
</dbReference>
<dbReference type="InterPro" id="IPR036618">
    <property type="entry name" value="PtsI_HPr-bd_sf"/>
</dbReference>
<dbReference type="GO" id="GO:0016301">
    <property type="term" value="F:kinase activity"/>
    <property type="evidence" value="ECO:0007669"/>
    <property type="project" value="UniProtKB-KW"/>
</dbReference>
<protein>
    <recommendedName>
        <fullName evidence="7 17">Phosphoenolpyruvate-protein phosphotransferase</fullName>
        <ecNumber evidence="6 17">2.7.3.9</ecNumber>
    </recommendedName>
    <alternativeName>
        <fullName evidence="16 17">Phosphotransferase system, enzyme I</fullName>
    </alternativeName>
</protein>
<keyword evidence="26" id="KW-1185">Reference proteome</keyword>
<evidence type="ECO:0000256" key="19">
    <source>
        <dbReference type="PIRSR" id="PIRSR000732-2"/>
    </source>
</evidence>
<dbReference type="PANTHER" id="PTHR46244">
    <property type="entry name" value="PHOSPHOENOLPYRUVATE-PROTEIN PHOSPHOTRANSFERASE"/>
    <property type="match status" value="1"/>
</dbReference>
<proteinExistence type="inferred from homology"/>
<dbReference type="GO" id="GO:0009401">
    <property type="term" value="P:phosphoenolpyruvate-dependent sugar phosphotransferase system"/>
    <property type="evidence" value="ECO:0007669"/>
    <property type="project" value="UniProtKB-KW"/>
</dbReference>
<evidence type="ECO:0000256" key="17">
    <source>
        <dbReference type="PIRNR" id="PIRNR000732"/>
    </source>
</evidence>
<evidence type="ECO:0000259" key="22">
    <source>
        <dbReference type="Pfam" id="PF00391"/>
    </source>
</evidence>
<keyword evidence="9 17" id="KW-0963">Cytoplasm</keyword>
<feature type="active site" description="Tele-phosphohistidine intermediate" evidence="18">
    <location>
        <position position="212"/>
    </location>
</feature>
<evidence type="ECO:0000256" key="3">
    <source>
        <dbReference type="ARBA" id="ARBA00002728"/>
    </source>
</evidence>
<dbReference type="Pfam" id="PF00391">
    <property type="entry name" value="PEP-utilizers"/>
    <property type="match status" value="1"/>
</dbReference>
<dbReference type="PRINTS" id="PR01736">
    <property type="entry name" value="PHPHTRNFRASE"/>
</dbReference>
<dbReference type="InterPro" id="IPR024692">
    <property type="entry name" value="PTS_EI"/>
</dbReference>
<dbReference type="PIRSF" id="PIRSF000732">
    <property type="entry name" value="PTS_enzyme_I"/>
    <property type="match status" value="1"/>
</dbReference>
<dbReference type="Pfam" id="PF02896">
    <property type="entry name" value="PEP-utilizers_C"/>
    <property type="match status" value="1"/>
</dbReference>
<evidence type="ECO:0000256" key="8">
    <source>
        <dbReference type="ARBA" id="ARBA00022448"/>
    </source>
</evidence>
<keyword evidence="12 17" id="KW-0598">Phosphotransferase system</keyword>
<dbReference type="PROSITE" id="PS00370">
    <property type="entry name" value="PEP_ENZYMES_PHOS_SITE"/>
    <property type="match status" value="1"/>
</dbReference>
<dbReference type="GO" id="GO:0008965">
    <property type="term" value="F:phosphoenolpyruvate-protein phosphotransferase activity"/>
    <property type="evidence" value="ECO:0007669"/>
    <property type="project" value="UniProtKB-EC"/>
</dbReference>
<keyword evidence="11 17" id="KW-0808">Transferase</keyword>
<dbReference type="PANTHER" id="PTHR46244:SF3">
    <property type="entry name" value="PHOSPHOENOLPYRUVATE-PROTEIN PHOSPHOTRANSFERASE"/>
    <property type="match status" value="1"/>
</dbReference>
<evidence type="ECO:0000313" key="26">
    <source>
        <dbReference type="Proteomes" id="UP001165092"/>
    </source>
</evidence>
<feature type="binding site" evidence="20">
    <location>
        <position position="462"/>
    </location>
    <ligand>
        <name>Mg(2+)</name>
        <dbReference type="ChEBI" id="CHEBI:18420"/>
    </ligand>
</feature>
<dbReference type="Gene3D" id="3.50.30.10">
    <property type="entry name" value="Phosphohistidine domain"/>
    <property type="match status" value="1"/>
</dbReference>
<dbReference type="InterPro" id="IPR008731">
    <property type="entry name" value="PTS_EIN"/>
</dbReference>
<dbReference type="Gene3D" id="3.20.20.60">
    <property type="entry name" value="Phosphoenolpyruvate-binding domains"/>
    <property type="match status" value="1"/>
</dbReference>
<evidence type="ECO:0000256" key="15">
    <source>
        <dbReference type="ARBA" id="ARBA00022842"/>
    </source>
</evidence>